<organism evidence="9 10">
    <name type="scientific">Marinobacter persicus</name>
    <dbReference type="NCBI Taxonomy" id="930118"/>
    <lineage>
        <taxon>Bacteria</taxon>
        <taxon>Pseudomonadati</taxon>
        <taxon>Pseudomonadota</taxon>
        <taxon>Gammaproteobacteria</taxon>
        <taxon>Pseudomonadales</taxon>
        <taxon>Marinobacteraceae</taxon>
        <taxon>Marinobacter</taxon>
    </lineage>
</organism>
<dbReference type="PANTHER" id="PTHR39560:SF1">
    <property type="entry name" value="PROTEIN ADENYLYLTRANSFERASE FIC-RELATED"/>
    <property type="match status" value="1"/>
</dbReference>
<proteinExistence type="predicted"/>
<sequence length="199" mass="22810">MDKYGVGQDPYCYPGTDILINKLNIKNDTSLELAERDLTEIAAESIDFSAPPYDFSLLKSLHQRLFEDIYTWAGEPRTIDISKGDTRFCVANRIVPEAQKLFRQLEVKHWLMDLPKEDLIIEIAEFCGDLNVVHPFREGNGRTLRLLCDFIVINAGFEVDWSPVDSNLWMQASIDAVICDYRKMNQVFELCIGDSLPNE</sequence>
<dbReference type="GO" id="GO:0005524">
    <property type="term" value="F:ATP binding"/>
    <property type="evidence" value="ECO:0007669"/>
    <property type="project" value="UniProtKB-KW"/>
</dbReference>
<keyword evidence="4" id="KW-0067">ATP-binding</keyword>
<evidence type="ECO:0000259" key="8">
    <source>
        <dbReference type="PROSITE" id="PS51459"/>
    </source>
</evidence>
<dbReference type="GO" id="GO:0051302">
    <property type="term" value="P:regulation of cell division"/>
    <property type="evidence" value="ECO:0007669"/>
    <property type="project" value="TreeGrafter"/>
</dbReference>
<comment type="catalytic activity">
    <reaction evidence="7">
        <text>L-tyrosyl-[protein] + ATP = O-(5'-adenylyl)-L-tyrosyl-[protein] + diphosphate</text>
        <dbReference type="Rhea" id="RHEA:54288"/>
        <dbReference type="Rhea" id="RHEA-COMP:10136"/>
        <dbReference type="Rhea" id="RHEA-COMP:13846"/>
        <dbReference type="ChEBI" id="CHEBI:30616"/>
        <dbReference type="ChEBI" id="CHEBI:33019"/>
        <dbReference type="ChEBI" id="CHEBI:46858"/>
        <dbReference type="ChEBI" id="CHEBI:83624"/>
        <dbReference type="EC" id="2.7.7.108"/>
    </reaction>
</comment>
<evidence type="ECO:0000256" key="5">
    <source>
        <dbReference type="ARBA" id="ARBA00034531"/>
    </source>
</evidence>
<evidence type="ECO:0000256" key="3">
    <source>
        <dbReference type="ARBA" id="ARBA00022741"/>
    </source>
</evidence>
<dbReference type="Gene3D" id="1.10.3290.10">
    <property type="entry name" value="Fido-like domain"/>
    <property type="match status" value="1"/>
</dbReference>
<evidence type="ECO:0000256" key="7">
    <source>
        <dbReference type="ARBA" id="ARBA00048696"/>
    </source>
</evidence>
<name>A0A1I3UEH1_9GAMM</name>
<dbReference type="Proteomes" id="UP000199445">
    <property type="component" value="Unassembled WGS sequence"/>
</dbReference>
<dbReference type="PROSITE" id="PS51459">
    <property type="entry name" value="FIDO"/>
    <property type="match status" value="1"/>
</dbReference>
<evidence type="ECO:0000256" key="1">
    <source>
        <dbReference type="ARBA" id="ARBA00022679"/>
    </source>
</evidence>
<keyword evidence="1" id="KW-0808">Transferase</keyword>
<evidence type="ECO:0000313" key="10">
    <source>
        <dbReference type="Proteomes" id="UP000199445"/>
    </source>
</evidence>
<dbReference type="PANTHER" id="PTHR39560">
    <property type="entry name" value="PROTEIN ADENYLYLTRANSFERASE FIC-RELATED"/>
    <property type="match status" value="1"/>
</dbReference>
<evidence type="ECO:0000256" key="2">
    <source>
        <dbReference type="ARBA" id="ARBA00022695"/>
    </source>
</evidence>
<accession>A0A1I3UEH1</accession>
<protein>
    <recommendedName>
        <fullName evidence="5">protein adenylyltransferase</fullName>
        <ecNumber evidence="5">2.7.7.108</ecNumber>
    </recommendedName>
</protein>
<dbReference type="SUPFAM" id="SSF140931">
    <property type="entry name" value="Fic-like"/>
    <property type="match status" value="1"/>
</dbReference>
<reference evidence="9 10" key="1">
    <citation type="submission" date="2016-10" db="EMBL/GenBank/DDBJ databases">
        <authorList>
            <person name="de Groot N.N."/>
        </authorList>
    </citation>
    <scope>NUCLEOTIDE SEQUENCE [LARGE SCALE GENOMIC DNA]</scope>
    <source>
        <strain evidence="9 10">IBRC-M 10445</strain>
    </source>
</reference>
<keyword evidence="3" id="KW-0547">Nucleotide-binding</keyword>
<dbReference type="EMBL" id="FOSC01000006">
    <property type="protein sequence ID" value="SFJ81914.1"/>
    <property type="molecule type" value="Genomic_DNA"/>
</dbReference>
<evidence type="ECO:0000256" key="4">
    <source>
        <dbReference type="ARBA" id="ARBA00022840"/>
    </source>
</evidence>
<dbReference type="OrthoDB" id="9807853at2"/>
<dbReference type="InterPro" id="IPR036597">
    <property type="entry name" value="Fido-like_dom_sf"/>
</dbReference>
<gene>
    <name evidence="9" type="ORF">SAMN05216429_106105</name>
</gene>
<evidence type="ECO:0000313" key="9">
    <source>
        <dbReference type="EMBL" id="SFJ81914.1"/>
    </source>
</evidence>
<evidence type="ECO:0000256" key="6">
    <source>
        <dbReference type="ARBA" id="ARBA00047939"/>
    </source>
</evidence>
<dbReference type="AlphaFoldDB" id="A0A1I3UEH1"/>
<dbReference type="RefSeq" id="WP_091704100.1">
    <property type="nucleotide sequence ID" value="NZ_BMYN01000012.1"/>
</dbReference>
<keyword evidence="2" id="KW-0548">Nucleotidyltransferase</keyword>
<dbReference type="Pfam" id="PF02661">
    <property type="entry name" value="Fic"/>
    <property type="match status" value="1"/>
</dbReference>
<keyword evidence="10" id="KW-1185">Reference proteome</keyword>
<comment type="catalytic activity">
    <reaction evidence="6">
        <text>L-threonyl-[protein] + ATP = 3-O-(5'-adenylyl)-L-threonyl-[protein] + diphosphate</text>
        <dbReference type="Rhea" id="RHEA:54292"/>
        <dbReference type="Rhea" id="RHEA-COMP:11060"/>
        <dbReference type="Rhea" id="RHEA-COMP:13847"/>
        <dbReference type="ChEBI" id="CHEBI:30013"/>
        <dbReference type="ChEBI" id="CHEBI:30616"/>
        <dbReference type="ChEBI" id="CHEBI:33019"/>
        <dbReference type="ChEBI" id="CHEBI:138113"/>
        <dbReference type="EC" id="2.7.7.108"/>
    </reaction>
</comment>
<dbReference type="GO" id="GO:0070733">
    <property type="term" value="F:AMPylase activity"/>
    <property type="evidence" value="ECO:0007669"/>
    <property type="project" value="UniProtKB-EC"/>
</dbReference>
<dbReference type="EC" id="2.7.7.108" evidence="5"/>
<dbReference type="InterPro" id="IPR003812">
    <property type="entry name" value="Fido"/>
</dbReference>
<feature type="domain" description="Fido" evidence="8">
    <location>
        <begin position="53"/>
        <end position="190"/>
    </location>
</feature>